<name>A0A3P7FQ59_WUCBA</name>
<dbReference type="AlphaFoldDB" id="A0A3P7FQ59"/>
<reference evidence="1 2" key="1">
    <citation type="submission" date="2018-11" db="EMBL/GenBank/DDBJ databases">
        <authorList>
            <consortium name="Pathogen Informatics"/>
        </authorList>
    </citation>
    <scope>NUCLEOTIDE SEQUENCE [LARGE SCALE GENOMIC DNA]</scope>
</reference>
<dbReference type="EMBL" id="UYWW01003373">
    <property type="protein sequence ID" value="VDM12692.1"/>
    <property type="molecule type" value="Genomic_DNA"/>
</dbReference>
<evidence type="ECO:0000313" key="1">
    <source>
        <dbReference type="EMBL" id="VDM12692.1"/>
    </source>
</evidence>
<dbReference type="Proteomes" id="UP000270924">
    <property type="component" value="Unassembled WGS sequence"/>
</dbReference>
<evidence type="ECO:0000313" key="2">
    <source>
        <dbReference type="Proteomes" id="UP000270924"/>
    </source>
</evidence>
<organism evidence="1 2">
    <name type="scientific">Wuchereria bancrofti</name>
    <dbReference type="NCBI Taxonomy" id="6293"/>
    <lineage>
        <taxon>Eukaryota</taxon>
        <taxon>Metazoa</taxon>
        <taxon>Ecdysozoa</taxon>
        <taxon>Nematoda</taxon>
        <taxon>Chromadorea</taxon>
        <taxon>Rhabditida</taxon>
        <taxon>Spirurina</taxon>
        <taxon>Spiruromorpha</taxon>
        <taxon>Filarioidea</taxon>
        <taxon>Onchocercidae</taxon>
        <taxon>Wuchereria</taxon>
    </lineage>
</organism>
<dbReference type="InParanoid" id="A0A3P7FQ59"/>
<accession>A0A3P7FQ59</accession>
<keyword evidence="2" id="KW-1185">Reference proteome</keyword>
<protein>
    <submittedName>
        <fullName evidence="1">Uncharacterized protein</fullName>
    </submittedName>
</protein>
<gene>
    <name evidence="1" type="ORF">WBA_LOCUS6078</name>
</gene>
<proteinExistence type="predicted"/>
<sequence>MKVYKNLQIQDCMQTVQNNLTPQMTALFGNNLNDCPEHFKDRTAYLIQKRPRKDGPIKVHFHIPLDWIITVNGHLLLHCSQNKETKVISTPKVYSG</sequence>